<protein>
    <submittedName>
        <fullName evidence="1">Uncharacterized protein</fullName>
    </submittedName>
</protein>
<dbReference type="Proteomes" id="UP000499080">
    <property type="component" value="Unassembled WGS sequence"/>
</dbReference>
<comment type="caution">
    <text evidence="1">The sequence shown here is derived from an EMBL/GenBank/DDBJ whole genome shotgun (WGS) entry which is preliminary data.</text>
</comment>
<dbReference type="EMBL" id="BGPR01020121">
    <property type="protein sequence ID" value="GBN83872.1"/>
    <property type="molecule type" value="Genomic_DNA"/>
</dbReference>
<evidence type="ECO:0000313" key="2">
    <source>
        <dbReference type="Proteomes" id="UP000499080"/>
    </source>
</evidence>
<gene>
    <name evidence="1" type="ORF">AVEN_224271_1</name>
</gene>
<reference evidence="1 2" key="1">
    <citation type="journal article" date="2019" name="Sci. Rep.">
        <title>Orb-weaving spider Araneus ventricosus genome elucidates the spidroin gene catalogue.</title>
        <authorList>
            <person name="Kono N."/>
            <person name="Nakamura H."/>
            <person name="Ohtoshi R."/>
            <person name="Moran D.A.P."/>
            <person name="Shinohara A."/>
            <person name="Yoshida Y."/>
            <person name="Fujiwara M."/>
            <person name="Mori M."/>
            <person name="Tomita M."/>
            <person name="Arakawa K."/>
        </authorList>
    </citation>
    <scope>NUCLEOTIDE SEQUENCE [LARGE SCALE GENOMIC DNA]</scope>
</reference>
<accession>A0A4Y2S6S2</accession>
<sequence>MQVAAGPTHTQCEVRASVVKTQMMIAILPEQSWAFQLIFFICSCMRLVDYQLLDPDVPVVHSDSSLNESSLSSKYTYVYGKSF</sequence>
<proteinExistence type="predicted"/>
<name>A0A4Y2S6S2_ARAVE</name>
<keyword evidence="2" id="KW-1185">Reference proteome</keyword>
<dbReference type="AlphaFoldDB" id="A0A4Y2S6S2"/>
<evidence type="ECO:0000313" key="1">
    <source>
        <dbReference type="EMBL" id="GBN83872.1"/>
    </source>
</evidence>
<organism evidence="1 2">
    <name type="scientific">Araneus ventricosus</name>
    <name type="common">Orbweaver spider</name>
    <name type="synonym">Epeira ventricosa</name>
    <dbReference type="NCBI Taxonomy" id="182803"/>
    <lineage>
        <taxon>Eukaryota</taxon>
        <taxon>Metazoa</taxon>
        <taxon>Ecdysozoa</taxon>
        <taxon>Arthropoda</taxon>
        <taxon>Chelicerata</taxon>
        <taxon>Arachnida</taxon>
        <taxon>Araneae</taxon>
        <taxon>Araneomorphae</taxon>
        <taxon>Entelegynae</taxon>
        <taxon>Araneoidea</taxon>
        <taxon>Araneidae</taxon>
        <taxon>Araneus</taxon>
    </lineage>
</organism>